<dbReference type="AlphaFoldDB" id="A0AAJ1FSM9"/>
<dbReference type="EMBL" id="JANFVX010000014">
    <property type="protein sequence ID" value="MCW0345401.1"/>
    <property type="molecule type" value="Genomic_DNA"/>
</dbReference>
<proteinExistence type="predicted"/>
<comment type="caution">
    <text evidence="1">The sequence shown here is derived from an EMBL/GenBank/DDBJ whole genome shotgun (WGS) entry which is preliminary data.</text>
</comment>
<evidence type="ECO:0000313" key="1">
    <source>
        <dbReference type="EMBL" id="MCW0345401.1"/>
    </source>
</evidence>
<evidence type="ECO:0000313" key="2">
    <source>
        <dbReference type="Proteomes" id="UP001208888"/>
    </source>
</evidence>
<dbReference type="Proteomes" id="UP001208888">
    <property type="component" value="Unassembled WGS sequence"/>
</dbReference>
<protein>
    <submittedName>
        <fullName evidence="1">Uncharacterized protein</fullName>
    </submittedName>
</protein>
<accession>A0AAJ1FSM9</accession>
<organism evidence="1 2">
    <name type="scientific">Pantoea ananas</name>
    <name type="common">Erwinia uredovora</name>
    <dbReference type="NCBI Taxonomy" id="553"/>
    <lineage>
        <taxon>Bacteria</taxon>
        <taxon>Pseudomonadati</taxon>
        <taxon>Pseudomonadota</taxon>
        <taxon>Gammaproteobacteria</taxon>
        <taxon>Enterobacterales</taxon>
        <taxon>Erwiniaceae</taxon>
        <taxon>Pantoea</taxon>
    </lineage>
</organism>
<sequence>MNRMFYQEPTLYKDVETQLLFTTCSLVQMYVFARLPAGFFIRETYPT</sequence>
<gene>
    <name evidence="1" type="ORF">NB703_003494</name>
</gene>
<reference evidence="1" key="1">
    <citation type="submission" date="2022-06" db="EMBL/GenBank/DDBJ databases">
        <title>Dynamics of rice microbiomes reveals core vertical transmitted seed endophytes.</title>
        <authorList>
            <person name="Liao K."/>
            <person name="Zhang X."/>
        </authorList>
    </citation>
    <scope>NUCLEOTIDE SEQUENCE</scope>
    <source>
        <strain evidence="1">JT1-17</strain>
    </source>
</reference>
<name>A0AAJ1FSM9_PANAN</name>